<comment type="caution">
    <text evidence="2">The sequence shown here is derived from an EMBL/GenBank/DDBJ whole genome shotgun (WGS) entry which is preliminary data.</text>
</comment>
<proteinExistence type="predicted"/>
<dbReference type="Proteomes" id="UP000828390">
    <property type="component" value="Unassembled WGS sequence"/>
</dbReference>
<name>A0A9D4M7T0_DREPO</name>
<dbReference type="EMBL" id="JAIWYP010000002">
    <property type="protein sequence ID" value="KAH3870657.1"/>
    <property type="molecule type" value="Genomic_DNA"/>
</dbReference>
<protein>
    <submittedName>
        <fullName evidence="2">Uncharacterized protein</fullName>
    </submittedName>
</protein>
<evidence type="ECO:0000313" key="3">
    <source>
        <dbReference type="Proteomes" id="UP000828390"/>
    </source>
</evidence>
<keyword evidence="3" id="KW-1185">Reference proteome</keyword>
<dbReference type="AlphaFoldDB" id="A0A9D4M7T0"/>
<dbReference type="Gene3D" id="2.120.10.30">
    <property type="entry name" value="TolB, C-terminal domain"/>
    <property type="match status" value="1"/>
</dbReference>
<dbReference type="SUPFAM" id="SSF63825">
    <property type="entry name" value="YWTD domain"/>
    <property type="match status" value="1"/>
</dbReference>
<gene>
    <name evidence="1" type="ORF">DPMN_033823</name>
    <name evidence="2" type="ORF">DPMN_033846</name>
</gene>
<evidence type="ECO:0000313" key="1">
    <source>
        <dbReference type="EMBL" id="KAH3870635.1"/>
    </source>
</evidence>
<dbReference type="EMBL" id="JAIWYP010000002">
    <property type="protein sequence ID" value="KAH3870635.1"/>
    <property type="molecule type" value="Genomic_DNA"/>
</dbReference>
<dbReference type="InterPro" id="IPR011042">
    <property type="entry name" value="6-blade_b-propeller_TolB-like"/>
</dbReference>
<organism evidence="2 3">
    <name type="scientific">Dreissena polymorpha</name>
    <name type="common">Zebra mussel</name>
    <name type="synonym">Mytilus polymorpha</name>
    <dbReference type="NCBI Taxonomy" id="45954"/>
    <lineage>
        <taxon>Eukaryota</taxon>
        <taxon>Metazoa</taxon>
        <taxon>Spiralia</taxon>
        <taxon>Lophotrochozoa</taxon>
        <taxon>Mollusca</taxon>
        <taxon>Bivalvia</taxon>
        <taxon>Autobranchia</taxon>
        <taxon>Heteroconchia</taxon>
        <taxon>Euheterodonta</taxon>
        <taxon>Imparidentia</taxon>
        <taxon>Neoheterodontei</taxon>
        <taxon>Myida</taxon>
        <taxon>Dreissenoidea</taxon>
        <taxon>Dreissenidae</taxon>
        <taxon>Dreissena</taxon>
    </lineage>
</organism>
<accession>A0A9D4M7T0</accession>
<reference evidence="2" key="1">
    <citation type="journal article" date="2019" name="bioRxiv">
        <title>The Genome of the Zebra Mussel, Dreissena polymorpha: A Resource for Invasive Species Research.</title>
        <authorList>
            <person name="McCartney M.A."/>
            <person name="Auch B."/>
            <person name="Kono T."/>
            <person name="Mallez S."/>
            <person name="Zhang Y."/>
            <person name="Obille A."/>
            <person name="Becker A."/>
            <person name="Abrahante J.E."/>
            <person name="Garbe J."/>
            <person name="Badalamenti J.P."/>
            <person name="Herman A."/>
            <person name="Mangelson H."/>
            <person name="Liachko I."/>
            <person name="Sullivan S."/>
            <person name="Sone E.D."/>
            <person name="Koren S."/>
            <person name="Silverstein K.A.T."/>
            <person name="Beckman K.B."/>
            <person name="Gohl D.M."/>
        </authorList>
    </citation>
    <scope>NUCLEOTIDE SEQUENCE</scope>
    <source>
        <strain evidence="2">Duluth1</strain>
        <tissue evidence="2">Whole animal</tissue>
    </source>
</reference>
<evidence type="ECO:0000313" key="2">
    <source>
        <dbReference type="EMBL" id="KAH3870657.1"/>
    </source>
</evidence>
<sequence length="52" mass="6225">MMLYWIDAKTEIIGRIDLVTLKNRAIYSEPRAHFFGLALLDGYLYVTDWFRK</sequence>
<reference evidence="2" key="2">
    <citation type="submission" date="2020-11" db="EMBL/GenBank/DDBJ databases">
        <authorList>
            <person name="McCartney M.A."/>
            <person name="Auch B."/>
            <person name="Kono T."/>
            <person name="Mallez S."/>
            <person name="Becker A."/>
            <person name="Gohl D.M."/>
            <person name="Silverstein K.A.T."/>
            <person name="Koren S."/>
            <person name="Bechman K.B."/>
            <person name="Herman A."/>
            <person name="Abrahante J.E."/>
            <person name="Garbe J."/>
        </authorList>
    </citation>
    <scope>NUCLEOTIDE SEQUENCE</scope>
    <source>
        <strain evidence="2">Duluth1</strain>
        <tissue evidence="2">Whole animal</tissue>
    </source>
</reference>